<accession>C4Y5R9</accession>
<reference evidence="1 2" key="1">
    <citation type="journal article" date="2009" name="Nature">
        <title>Evolution of pathogenicity and sexual reproduction in eight Candida genomes.</title>
        <authorList>
            <person name="Butler G."/>
            <person name="Rasmussen M.D."/>
            <person name="Lin M.F."/>
            <person name="Santos M.A."/>
            <person name="Sakthikumar S."/>
            <person name="Munro C.A."/>
            <person name="Rheinbay E."/>
            <person name="Grabherr M."/>
            <person name="Forche A."/>
            <person name="Reedy J.L."/>
            <person name="Agrafioti I."/>
            <person name="Arnaud M.B."/>
            <person name="Bates S."/>
            <person name="Brown A.J."/>
            <person name="Brunke S."/>
            <person name="Costanzo M.C."/>
            <person name="Fitzpatrick D.A."/>
            <person name="de Groot P.W."/>
            <person name="Harris D."/>
            <person name="Hoyer L.L."/>
            <person name="Hube B."/>
            <person name="Klis F.M."/>
            <person name="Kodira C."/>
            <person name="Lennard N."/>
            <person name="Logue M.E."/>
            <person name="Martin R."/>
            <person name="Neiman A.M."/>
            <person name="Nikolaou E."/>
            <person name="Quail M.A."/>
            <person name="Quinn J."/>
            <person name="Santos M.C."/>
            <person name="Schmitzberger F.F."/>
            <person name="Sherlock G."/>
            <person name="Shah P."/>
            <person name="Silverstein K.A."/>
            <person name="Skrzypek M.S."/>
            <person name="Soll D."/>
            <person name="Staggs R."/>
            <person name="Stansfield I."/>
            <person name="Stumpf M.P."/>
            <person name="Sudbery P.E."/>
            <person name="Srikantha T."/>
            <person name="Zeng Q."/>
            <person name="Berman J."/>
            <person name="Berriman M."/>
            <person name="Heitman J."/>
            <person name="Gow N.A."/>
            <person name="Lorenz M.C."/>
            <person name="Birren B.W."/>
            <person name="Kellis M."/>
            <person name="Cuomo C.A."/>
        </authorList>
    </citation>
    <scope>NUCLEOTIDE SEQUENCE [LARGE SCALE GENOMIC DNA]</scope>
    <source>
        <strain evidence="1 2">ATCC 42720</strain>
    </source>
</reference>
<dbReference type="EMBL" id="CH408079">
    <property type="protein sequence ID" value="EEQ39375.1"/>
    <property type="molecule type" value="Genomic_DNA"/>
</dbReference>
<dbReference type="HOGENOM" id="CLU_1677700_0_0_1"/>
<name>C4Y5R9_CLAL4</name>
<dbReference type="Proteomes" id="UP000007703">
    <property type="component" value="Unassembled WGS sequence"/>
</dbReference>
<gene>
    <name evidence="1" type="ORF">CLUG_03503</name>
</gene>
<proteinExistence type="predicted"/>
<dbReference type="KEGG" id="clu:CLUG_03503"/>
<dbReference type="VEuPathDB" id="FungiDB:CLUG_03503"/>
<dbReference type="InParanoid" id="C4Y5R9"/>
<sequence>MIEALFILNPTEVVNIAFDFKRSRLFKLITPVFFDFSSEFVNSDIIYSVLQSSMLSVSPVSKVSLHQHNLLARKMDLFLGYVAHHRSSSWVSLGVVMSGAHTTASKKIKSNNFVILNNGNQTNVMRIYIDVIVRWNSDDDLELSWQVRWAIHRLIVN</sequence>
<evidence type="ECO:0000313" key="1">
    <source>
        <dbReference type="EMBL" id="EEQ39375.1"/>
    </source>
</evidence>
<organism evidence="1 2">
    <name type="scientific">Clavispora lusitaniae (strain ATCC 42720)</name>
    <name type="common">Yeast</name>
    <name type="synonym">Candida lusitaniae</name>
    <dbReference type="NCBI Taxonomy" id="306902"/>
    <lineage>
        <taxon>Eukaryota</taxon>
        <taxon>Fungi</taxon>
        <taxon>Dikarya</taxon>
        <taxon>Ascomycota</taxon>
        <taxon>Saccharomycotina</taxon>
        <taxon>Pichiomycetes</taxon>
        <taxon>Metschnikowiaceae</taxon>
        <taxon>Clavispora</taxon>
    </lineage>
</organism>
<dbReference type="AlphaFoldDB" id="C4Y5R9"/>
<protein>
    <submittedName>
        <fullName evidence="1">Uncharacterized protein</fullName>
    </submittedName>
</protein>
<evidence type="ECO:0000313" key="2">
    <source>
        <dbReference type="Proteomes" id="UP000007703"/>
    </source>
</evidence>